<keyword evidence="1" id="KW-0812">Transmembrane</keyword>
<dbReference type="CDD" id="cd00077">
    <property type="entry name" value="HDc"/>
    <property type="match status" value="1"/>
</dbReference>
<evidence type="ECO:0000313" key="4">
    <source>
        <dbReference type="Proteomes" id="UP000448292"/>
    </source>
</evidence>
<dbReference type="OrthoDB" id="9806735at2"/>
<feature type="domain" description="HD-GYP" evidence="2">
    <location>
        <begin position="449"/>
        <end position="657"/>
    </location>
</feature>
<dbReference type="SMART" id="SM00471">
    <property type="entry name" value="HDc"/>
    <property type="match status" value="1"/>
</dbReference>
<feature type="transmembrane region" description="Helical" evidence="1">
    <location>
        <begin position="388"/>
        <end position="407"/>
    </location>
</feature>
<reference evidence="3 4" key="1">
    <citation type="submission" date="2018-06" db="EMBL/GenBank/DDBJ databases">
        <title>Complete genome of Desulfovibrio indonesiensis P37SLT.</title>
        <authorList>
            <person name="Crispim J.S."/>
            <person name="Vidigal P.M.P."/>
            <person name="Silva L.C.F."/>
            <person name="Laguardia C.N."/>
            <person name="Araujo L.C."/>
            <person name="Dias R.S."/>
            <person name="Sousa M.P."/>
            <person name="Paula S.O."/>
            <person name="Silva C."/>
        </authorList>
    </citation>
    <scope>NUCLEOTIDE SEQUENCE [LARGE SCALE GENOMIC DNA]</scope>
    <source>
        <strain evidence="3 4">P37SLT</strain>
    </source>
</reference>
<evidence type="ECO:0000256" key="1">
    <source>
        <dbReference type="SAM" id="Phobius"/>
    </source>
</evidence>
<keyword evidence="4" id="KW-1185">Reference proteome</keyword>
<dbReference type="EMBL" id="QMIE01000002">
    <property type="protein sequence ID" value="TVM19503.1"/>
    <property type="molecule type" value="Genomic_DNA"/>
</dbReference>
<keyword evidence="1" id="KW-1133">Transmembrane helix</keyword>
<dbReference type="Proteomes" id="UP000448292">
    <property type="component" value="Unassembled WGS sequence"/>
</dbReference>
<dbReference type="InterPro" id="IPR037522">
    <property type="entry name" value="HD_GYP_dom"/>
</dbReference>
<dbReference type="InterPro" id="IPR007890">
    <property type="entry name" value="CHASE2"/>
</dbReference>
<feature type="transmembrane region" description="Helical" evidence="1">
    <location>
        <begin position="413"/>
        <end position="437"/>
    </location>
</feature>
<dbReference type="Pfam" id="PF13487">
    <property type="entry name" value="HD_5"/>
    <property type="match status" value="1"/>
</dbReference>
<accession>A0A7M3MIJ8</accession>
<comment type="caution">
    <text evidence="3">The sequence shown here is derived from an EMBL/GenBank/DDBJ whole genome shotgun (WGS) entry which is preliminary data.</text>
</comment>
<organism evidence="3 4">
    <name type="scientific">Oceanidesulfovibrio indonesiensis</name>
    <dbReference type="NCBI Taxonomy" id="54767"/>
    <lineage>
        <taxon>Bacteria</taxon>
        <taxon>Pseudomonadati</taxon>
        <taxon>Thermodesulfobacteriota</taxon>
        <taxon>Desulfovibrionia</taxon>
        <taxon>Desulfovibrionales</taxon>
        <taxon>Desulfovibrionaceae</taxon>
        <taxon>Oceanidesulfovibrio</taxon>
    </lineage>
</organism>
<dbReference type="PANTHER" id="PTHR45228:SF5">
    <property type="entry name" value="CYCLIC DI-GMP PHOSPHODIESTERASE VC_1348-RELATED"/>
    <property type="match status" value="1"/>
</dbReference>
<sequence length="661" mass="70963">MIRAVAGLQPRIQGRPLRTVILVGLLCTMLGAVLAGMRAPPVPLADNLLYDAFSSLNARSEADDRIAVVDIDDASIAAVGQWPWPRYRMAALIEKIASAQPASIGVDILFAETDQSSLASMRQRFRRDFGLDIGFTGIPDGLEDNDGYLGHVLSKAPVLGSVYFTFMEHGADTGCLLEPLRVAGAIGALHPPQAGGVLCNVPPIQRGLSSAGFINTQPDPDGRLRRLPLLIEHAGVLYPSFTLALVMMHESADSIAIDRDFYGLFIRVGGLSIPITREGHALLRFYGPARSVTSYSAKSVLQSAGIPSPLAGRHVLVGSSAAGLNDLHHTSSDAHLSGAETQATLISNILAGSVPRVPSWNGFYHIFATMAAGAAVTALFACVTPAAAALGALLTGAFFLGMSGMLFRLEHVYLSAAGPVATAFILLMALSTILYIAENRRSLASLRRLVRAQRQTLSSMAAVAEKRDPYTGGHISRTQKYVRMLAEQLARRGTHGISQEYIELLYLSAPLHDVGKVAMPDSILLKPGQLTESEFELMKKHAEHGHAIMEAAVESSDGGEFLAMAKEIAMTHHERWDGSGYPRGLRGTEIPLSGRLMALADVYDALVSSRLYKKPYSHEKAREVIVDGSGTHFDPDIVAAFLACEEEFDRIARGSDDPPND</sequence>
<keyword evidence="1" id="KW-0472">Membrane</keyword>
<dbReference type="PROSITE" id="PS51832">
    <property type="entry name" value="HD_GYP"/>
    <property type="match status" value="1"/>
</dbReference>
<dbReference type="InterPro" id="IPR052020">
    <property type="entry name" value="Cyclic_di-GMP/3'3'-cGAMP_PDE"/>
</dbReference>
<name>A0A7M3MIJ8_9BACT</name>
<dbReference type="InterPro" id="IPR003607">
    <property type="entry name" value="HD/PDEase_dom"/>
</dbReference>
<dbReference type="AlphaFoldDB" id="A0A7M3MIJ8"/>
<gene>
    <name evidence="3" type="ORF">DPQ33_03860</name>
</gene>
<proteinExistence type="predicted"/>
<dbReference type="PANTHER" id="PTHR45228">
    <property type="entry name" value="CYCLIC DI-GMP PHOSPHODIESTERASE TM_0186-RELATED"/>
    <property type="match status" value="1"/>
</dbReference>
<protein>
    <recommendedName>
        <fullName evidence="2">HD-GYP domain-containing protein</fullName>
    </recommendedName>
</protein>
<feature type="transmembrane region" description="Helical" evidence="1">
    <location>
        <begin position="20"/>
        <end position="37"/>
    </location>
</feature>
<dbReference type="Gene3D" id="1.10.3210.10">
    <property type="entry name" value="Hypothetical protein af1432"/>
    <property type="match status" value="1"/>
</dbReference>
<evidence type="ECO:0000259" key="2">
    <source>
        <dbReference type="PROSITE" id="PS51832"/>
    </source>
</evidence>
<evidence type="ECO:0000313" key="3">
    <source>
        <dbReference type="EMBL" id="TVM19503.1"/>
    </source>
</evidence>
<dbReference type="SMART" id="SM01080">
    <property type="entry name" value="CHASE2"/>
    <property type="match status" value="1"/>
</dbReference>
<dbReference type="SUPFAM" id="SSF109604">
    <property type="entry name" value="HD-domain/PDEase-like"/>
    <property type="match status" value="1"/>
</dbReference>
<dbReference type="Pfam" id="PF05226">
    <property type="entry name" value="CHASE2"/>
    <property type="match status" value="1"/>
</dbReference>